<comment type="caution">
    <text evidence="1">The sequence shown here is derived from an EMBL/GenBank/DDBJ whole genome shotgun (WGS) entry which is preliminary data.</text>
</comment>
<dbReference type="Proteomes" id="UP000677803">
    <property type="component" value="Unassembled WGS sequence"/>
</dbReference>
<reference evidence="1" key="1">
    <citation type="submission" date="2021-05" db="EMBL/GenBank/DDBJ databases">
        <authorList>
            <person name="Tigano A."/>
        </authorList>
    </citation>
    <scope>NUCLEOTIDE SEQUENCE</scope>
</reference>
<dbReference type="AlphaFoldDB" id="A0A8S4AKP9"/>
<sequence>MQRVFGQENADQGIAFFINSDSNMCMPQKISDCATGVHPILQDIWRCGSCYYELYTACKAQVRGQPSPEDVFNIFFVADVRTCYLLPNTKKENEADDSFRPIVLSVVLFVNLAQP</sequence>
<name>A0A8S4AKP9_9TELE</name>
<proteinExistence type="predicted"/>
<gene>
    <name evidence="1" type="ORF">MMEN_LOCUS3561</name>
</gene>
<organism evidence="1 2">
    <name type="scientific">Menidia menidia</name>
    <name type="common">Atlantic silverside</name>
    <dbReference type="NCBI Taxonomy" id="238744"/>
    <lineage>
        <taxon>Eukaryota</taxon>
        <taxon>Metazoa</taxon>
        <taxon>Chordata</taxon>
        <taxon>Craniata</taxon>
        <taxon>Vertebrata</taxon>
        <taxon>Euteleostomi</taxon>
        <taxon>Actinopterygii</taxon>
        <taxon>Neopterygii</taxon>
        <taxon>Teleostei</taxon>
        <taxon>Neoteleostei</taxon>
        <taxon>Acanthomorphata</taxon>
        <taxon>Ovalentaria</taxon>
        <taxon>Atherinomorphae</taxon>
        <taxon>Atheriniformes</taxon>
        <taxon>Atherinopsidae</taxon>
        <taxon>Menidiinae</taxon>
        <taxon>Menidia</taxon>
    </lineage>
</organism>
<dbReference type="EMBL" id="CAJRST010002224">
    <property type="protein sequence ID" value="CAG5866862.1"/>
    <property type="molecule type" value="Genomic_DNA"/>
</dbReference>
<evidence type="ECO:0000313" key="1">
    <source>
        <dbReference type="EMBL" id="CAG5866862.1"/>
    </source>
</evidence>
<accession>A0A8S4AKP9</accession>
<protein>
    <submittedName>
        <fullName evidence="1">(Atlantic silverside) hypothetical protein</fullName>
    </submittedName>
</protein>
<keyword evidence="2" id="KW-1185">Reference proteome</keyword>
<evidence type="ECO:0000313" key="2">
    <source>
        <dbReference type="Proteomes" id="UP000677803"/>
    </source>
</evidence>